<keyword evidence="2" id="KW-1185">Reference proteome</keyword>
<dbReference type="AlphaFoldDB" id="A0A1R3GRR2"/>
<comment type="caution">
    <text evidence="1">The sequence shown here is derived from an EMBL/GenBank/DDBJ whole genome shotgun (WGS) entry which is preliminary data.</text>
</comment>
<reference evidence="2" key="1">
    <citation type="submission" date="2013-09" db="EMBL/GenBank/DDBJ databases">
        <title>Corchorus olitorius genome sequencing.</title>
        <authorList>
            <person name="Alam M."/>
            <person name="Haque M.S."/>
            <person name="Islam M.S."/>
            <person name="Emdad E.M."/>
            <person name="Islam M.M."/>
            <person name="Ahmed B."/>
            <person name="Halim A."/>
            <person name="Hossen Q.M.M."/>
            <person name="Hossain M.Z."/>
            <person name="Ahmed R."/>
            <person name="Khan M.M."/>
            <person name="Islam R."/>
            <person name="Rashid M.M."/>
            <person name="Khan S.A."/>
            <person name="Rahman M.S."/>
            <person name="Alam M."/>
            <person name="Yahiya A.S."/>
            <person name="Khan M.S."/>
            <person name="Azam M.S."/>
            <person name="Haque T."/>
            <person name="Lashkar M.Z.H."/>
            <person name="Akhand A.I."/>
            <person name="Morshed G."/>
            <person name="Roy S."/>
            <person name="Uddin K.S."/>
            <person name="Rabeya T."/>
            <person name="Hossain A.S."/>
            <person name="Chowdhury A."/>
            <person name="Snigdha A.R."/>
            <person name="Mortoza M.S."/>
            <person name="Matin S.A."/>
            <person name="Hoque S.M.E."/>
            <person name="Islam M.K."/>
            <person name="Roy D.K."/>
            <person name="Haider R."/>
            <person name="Moosa M.M."/>
            <person name="Elias S.M."/>
            <person name="Hasan A.M."/>
            <person name="Jahan S."/>
            <person name="Shafiuddin M."/>
            <person name="Mahmood N."/>
            <person name="Shommy N.S."/>
        </authorList>
    </citation>
    <scope>NUCLEOTIDE SEQUENCE [LARGE SCALE GENOMIC DNA]</scope>
    <source>
        <strain evidence="2">cv. O-4</strain>
    </source>
</reference>
<accession>A0A1R3GRR2</accession>
<evidence type="ECO:0000313" key="1">
    <source>
        <dbReference type="EMBL" id="OMO60805.1"/>
    </source>
</evidence>
<dbReference type="Proteomes" id="UP000187203">
    <property type="component" value="Unassembled WGS sequence"/>
</dbReference>
<gene>
    <name evidence="1" type="ORF">COLO4_33738</name>
</gene>
<name>A0A1R3GRR2_9ROSI</name>
<sequence>MFLAGTYQGEPQPKLSYIKFGVGWLKTIKGLGPAAPQLNEHKIVFRFMMMMNRGHCWVLRFYNGTMPWLEKDSDSSTLVQPVNTTNQKRFRVFREIVDGEMMNMMKCKFPKP</sequence>
<evidence type="ECO:0000313" key="2">
    <source>
        <dbReference type="Proteomes" id="UP000187203"/>
    </source>
</evidence>
<protein>
    <submittedName>
        <fullName evidence="1">Uncharacterized protein</fullName>
    </submittedName>
</protein>
<organism evidence="1 2">
    <name type="scientific">Corchorus olitorius</name>
    <dbReference type="NCBI Taxonomy" id="93759"/>
    <lineage>
        <taxon>Eukaryota</taxon>
        <taxon>Viridiplantae</taxon>
        <taxon>Streptophyta</taxon>
        <taxon>Embryophyta</taxon>
        <taxon>Tracheophyta</taxon>
        <taxon>Spermatophyta</taxon>
        <taxon>Magnoliopsida</taxon>
        <taxon>eudicotyledons</taxon>
        <taxon>Gunneridae</taxon>
        <taxon>Pentapetalae</taxon>
        <taxon>rosids</taxon>
        <taxon>malvids</taxon>
        <taxon>Malvales</taxon>
        <taxon>Malvaceae</taxon>
        <taxon>Grewioideae</taxon>
        <taxon>Apeibeae</taxon>
        <taxon>Corchorus</taxon>
    </lineage>
</organism>
<dbReference type="EMBL" id="AWUE01021816">
    <property type="protein sequence ID" value="OMO60805.1"/>
    <property type="molecule type" value="Genomic_DNA"/>
</dbReference>
<proteinExistence type="predicted"/>